<evidence type="ECO:0000259" key="4">
    <source>
        <dbReference type="PROSITE" id="PS50893"/>
    </source>
</evidence>
<name>A0A4R2R915_9FIRM</name>
<keyword evidence="2" id="KW-0547">Nucleotide-binding</keyword>
<keyword evidence="3 5" id="KW-0067">ATP-binding</keyword>
<keyword evidence="1" id="KW-0813">Transport</keyword>
<dbReference type="InterPro" id="IPR003593">
    <property type="entry name" value="AAA+_ATPase"/>
</dbReference>
<comment type="caution">
    <text evidence="5">The sequence shown here is derived from an EMBL/GenBank/DDBJ whole genome shotgun (WGS) entry which is preliminary data.</text>
</comment>
<dbReference type="AlphaFoldDB" id="A0A4R2R915"/>
<evidence type="ECO:0000256" key="2">
    <source>
        <dbReference type="ARBA" id="ARBA00022741"/>
    </source>
</evidence>
<dbReference type="Pfam" id="PF00005">
    <property type="entry name" value="ABC_tran"/>
    <property type="match status" value="1"/>
</dbReference>
<dbReference type="SUPFAM" id="SSF52540">
    <property type="entry name" value="P-loop containing nucleoside triphosphate hydrolases"/>
    <property type="match status" value="1"/>
</dbReference>
<evidence type="ECO:0000256" key="1">
    <source>
        <dbReference type="ARBA" id="ARBA00022448"/>
    </source>
</evidence>
<dbReference type="SMART" id="SM00382">
    <property type="entry name" value="AAA"/>
    <property type="match status" value="1"/>
</dbReference>
<gene>
    <name evidence="5" type="ORF">EDD73_1502</name>
</gene>
<dbReference type="GO" id="GO:0005524">
    <property type="term" value="F:ATP binding"/>
    <property type="evidence" value="ECO:0007669"/>
    <property type="project" value="UniProtKB-KW"/>
</dbReference>
<dbReference type="InterPro" id="IPR027417">
    <property type="entry name" value="P-loop_NTPase"/>
</dbReference>
<sequence>MTEPVSPLLPLLSWQHLSLHAAFTTRPLLTNLTGEVRSGEILAVMGPSGSGKSTLLTLLNRMRSATSGSIVMQGKPLSSYPIPQLRRQIAYLPQQAVLFPGTVADNLTVGCRLWQIPCDVPGWLAHVDLDPAIAEQSASTLSGGQAQRLALARTLALEPTVLLLDEPTSALDGPTALDIERLIQNWVAAKERAVIWVTHDPHQAERIASRLLRIEAGQQAFLGKPGDTWGGTRS</sequence>
<dbReference type="Gene3D" id="3.40.50.300">
    <property type="entry name" value="P-loop containing nucleotide triphosphate hydrolases"/>
    <property type="match status" value="1"/>
</dbReference>
<keyword evidence="6" id="KW-1185">Reference proteome</keyword>
<dbReference type="PROSITE" id="PS00211">
    <property type="entry name" value="ABC_TRANSPORTER_1"/>
    <property type="match status" value="1"/>
</dbReference>
<dbReference type="PROSITE" id="PS50893">
    <property type="entry name" value="ABC_TRANSPORTER_2"/>
    <property type="match status" value="1"/>
</dbReference>
<evidence type="ECO:0000256" key="3">
    <source>
        <dbReference type="ARBA" id="ARBA00022840"/>
    </source>
</evidence>
<dbReference type="PANTHER" id="PTHR43423">
    <property type="entry name" value="ABC TRANSPORTER I FAMILY MEMBER 17"/>
    <property type="match status" value="1"/>
</dbReference>
<accession>A0A4R2R915</accession>
<evidence type="ECO:0000313" key="6">
    <source>
        <dbReference type="Proteomes" id="UP000294813"/>
    </source>
</evidence>
<dbReference type="EMBL" id="SLXT01000050">
    <property type="protein sequence ID" value="TCP59702.1"/>
    <property type="molecule type" value="Genomic_DNA"/>
</dbReference>
<dbReference type="Proteomes" id="UP000294813">
    <property type="component" value="Unassembled WGS sequence"/>
</dbReference>
<feature type="domain" description="ABC transporter" evidence="4">
    <location>
        <begin position="12"/>
        <end position="234"/>
    </location>
</feature>
<dbReference type="GO" id="GO:0016887">
    <property type="term" value="F:ATP hydrolysis activity"/>
    <property type="evidence" value="ECO:0007669"/>
    <property type="project" value="InterPro"/>
</dbReference>
<dbReference type="PANTHER" id="PTHR43423:SF1">
    <property type="entry name" value="ABC TRANSPORTER I FAMILY MEMBER 17"/>
    <property type="match status" value="1"/>
</dbReference>
<evidence type="ECO:0000313" key="5">
    <source>
        <dbReference type="EMBL" id="TCP59702.1"/>
    </source>
</evidence>
<organism evidence="5 6">
    <name type="scientific">Heliophilum fasciatum</name>
    <dbReference type="NCBI Taxonomy" id="35700"/>
    <lineage>
        <taxon>Bacteria</taxon>
        <taxon>Bacillati</taxon>
        <taxon>Bacillota</taxon>
        <taxon>Clostridia</taxon>
        <taxon>Eubacteriales</taxon>
        <taxon>Heliobacteriaceae</taxon>
        <taxon>Heliophilum</taxon>
    </lineage>
</organism>
<proteinExistence type="predicted"/>
<reference evidence="5 6" key="1">
    <citation type="submission" date="2019-03" db="EMBL/GenBank/DDBJ databases">
        <title>Genomic Encyclopedia of Type Strains, Phase IV (KMG-IV): sequencing the most valuable type-strain genomes for metagenomic binning, comparative biology and taxonomic classification.</title>
        <authorList>
            <person name="Goeker M."/>
        </authorList>
    </citation>
    <scope>NUCLEOTIDE SEQUENCE [LARGE SCALE GENOMIC DNA]</scope>
    <source>
        <strain evidence="5 6">DSM 11170</strain>
    </source>
</reference>
<dbReference type="RefSeq" id="WP_165876550.1">
    <property type="nucleotide sequence ID" value="NZ_JAOQNU010000051.1"/>
</dbReference>
<dbReference type="InterPro" id="IPR003439">
    <property type="entry name" value="ABC_transporter-like_ATP-bd"/>
</dbReference>
<dbReference type="InterPro" id="IPR017871">
    <property type="entry name" value="ABC_transporter-like_CS"/>
</dbReference>
<protein>
    <submittedName>
        <fullName evidence="5">Putative ABC transport system ATP-binding protein</fullName>
    </submittedName>
</protein>